<dbReference type="SUPFAM" id="SSF56672">
    <property type="entry name" value="DNA/RNA polymerases"/>
    <property type="match status" value="1"/>
</dbReference>
<dbReference type="EMBL" id="JARBHB010000011">
    <property type="protein sequence ID" value="KAJ8872835.1"/>
    <property type="molecule type" value="Genomic_DNA"/>
</dbReference>
<dbReference type="PROSITE" id="PS50878">
    <property type="entry name" value="RT_POL"/>
    <property type="match status" value="1"/>
</dbReference>
<feature type="domain" description="Reverse transcriptase" evidence="1">
    <location>
        <begin position="1"/>
        <end position="220"/>
    </location>
</feature>
<accession>A0ABQ9GLC6</accession>
<comment type="caution">
    <text evidence="2">The sequence shown here is derived from an EMBL/GenBank/DDBJ whole genome shotgun (WGS) entry which is preliminary data.</text>
</comment>
<gene>
    <name evidence="2" type="ORF">PR048_026451</name>
</gene>
<dbReference type="Proteomes" id="UP001159363">
    <property type="component" value="Chromosome 10"/>
</dbReference>
<protein>
    <recommendedName>
        <fullName evidence="1">Reverse transcriptase domain-containing protein</fullName>
    </recommendedName>
</protein>
<dbReference type="InterPro" id="IPR043502">
    <property type="entry name" value="DNA/RNA_pol_sf"/>
</dbReference>
<name>A0ABQ9GLC6_9NEOP</name>
<evidence type="ECO:0000259" key="1">
    <source>
        <dbReference type="PROSITE" id="PS50878"/>
    </source>
</evidence>
<dbReference type="InterPro" id="IPR000477">
    <property type="entry name" value="RT_dom"/>
</dbReference>
<organism evidence="2 3">
    <name type="scientific">Dryococelus australis</name>
    <dbReference type="NCBI Taxonomy" id="614101"/>
    <lineage>
        <taxon>Eukaryota</taxon>
        <taxon>Metazoa</taxon>
        <taxon>Ecdysozoa</taxon>
        <taxon>Arthropoda</taxon>
        <taxon>Hexapoda</taxon>
        <taxon>Insecta</taxon>
        <taxon>Pterygota</taxon>
        <taxon>Neoptera</taxon>
        <taxon>Polyneoptera</taxon>
        <taxon>Phasmatodea</taxon>
        <taxon>Verophasmatodea</taxon>
        <taxon>Anareolatae</taxon>
        <taxon>Phasmatidae</taxon>
        <taxon>Eurycanthinae</taxon>
        <taxon>Dryococelus</taxon>
    </lineage>
</organism>
<dbReference type="Pfam" id="PF00078">
    <property type="entry name" value="RVT_1"/>
    <property type="match status" value="1"/>
</dbReference>
<reference evidence="2 3" key="1">
    <citation type="submission" date="2023-02" db="EMBL/GenBank/DDBJ databases">
        <title>LHISI_Scaffold_Assembly.</title>
        <authorList>
            <person name="Stuart O.P."/>
            <person name="Cleave R."/>
            <person name="Magrath M.J.L."/>
            <person name="Mikheyev A.S."/>
        </authorList>
    </citation>
    <scope>NUCLEOTIDE SEQUENCE [LARGE SCALE GENOMIC DNA]</scope>
    <source>
        <strain evidence="2">Daus_M_001</strain>
        <tissue evidence="2">Leg muscle</tissue>
    </source>
</reference>
<sequence length="220" mass="25444">MLTTGKIPVKWKTAKIIHSQNQGKNVLFPQNRIPISLLTFMKKLLPNYQMGFRSQHSTNHAIARVAKYIMQSQNKREKSIALFMDIEKAFDKVHHKLLVYKLIDANIPDVYWKIINDFLKDRQFYTTLDGTKSSLRKIQAGVYQGSVLSPLLCALYTCDIPKSGVANVTWYADDTAYWEKWAIKINPTKNALIIFTKARNDNKEIQMYNEAIHPQKPLNI</sequence>
<proteinExistence type="predicted"/>
<evidence type="ECO:0000313" key="2">
    <source>
        <dbReference type="EMBL" id="KAJ8872835.1"/>
    </source>
</evidence>
<dbReference type="PANTHER" id="PTHR19446">
    <property type="entry name" value="REVERSE TRANSCRIPTASES"/>
    <property type="match status" value="1"/>
</dbReference>
<evidence type="ECO:0000313" key="3">
    <source>
        <dbReference type="Proteomes" id="UP001159363"/>
    </source>
</evidence>
<keyword evidence="3" id="KW-1185">Reference proteome</keyword>